<reference evidence="1" key="2">
    <citation type="journal article" date="2021" name="PeerJ">
        <title>Extensive microbial diversity within the chicken gut microbiome revealed by metagenomics and culture.</title>
        <authorList>
            <person name="Gilroy R."/>
            <person name="Ravi A."/>
            <person name="Getino M."/>
            <person name="Pursley I."/>
            <person name="Horton D.L."/>
            <person name="Alikhan N.F."/>
            <person name="Baker D."/>
            <person name="Gharbi K."/>
            <person name="Hall N."/>
            <person name="Watson M."/>
            <person name="Adriaenssens E.M."/>
            <person name="Foster-Nyarko E."/>
            <person name="Jarju S."/>
            <person name="Secka A."/>
            <person name="Antonio M."/>
            <person name="Oren A."/>
            <person name="Chaudhuri R.R."/>
            <person name="La Ragione R."/>
            <person name="Hildebrand F."/>
            <person name="Pallen M.J."/>
        </authorList>
    </citation>
    <scope>NUCLEOTIDE SEQUENCE</scope>
    <source>
        <strain evidence="1">2478</strain>
    </source>
</reference>
<gene>
    <name evidence="1" type="ORF">IAB80_08555</name>
</gene>
<reference evidence="1" key="1">
    <citation type="submission" date="2020-10" db="EMBL/GenBank/DDBJ databases">
        <authorList>
            <person name="Gilroy R."/>
        </authorList>
    </citation>
    <scope>NUCLEOTIDE SEQUENCE</scope>
    <source>
        <strain evidence="1">2478</strain>
    </source>
</reference>
<comment type="caution">
    <text evidence="1">The sequence shown here is derived from an EMBL/GenBank/DDBJ whole genome shotgun (WGS) entry which is preliminary data.</text>
</comment>
<dbReference type="EMBL" id="JADILZ010000079">
    <property type="protein sequence ID" value="MBO8478920.1"/>
    <property type="molecule type" value="Genomic_DNA"/>
</dbReference>
<evidence type="ECO:0000313" key="1">
    <source>
        <dbReference type="EMBL" id="MBO8478920.1"/>
    </source>
</evidence>
<organism evidence="1 2">
    <name type="scientific">Candidatus Cryptobacteroides excrementipullorum</name>
    <dbReference type="NCBI Taxonomy" id="2840761"/>
    <lineage>
        <taxon>Bacteria</taxon>
        <taxon>Pseudomonadati</taxon>
        <taxon>Bacteroidota</taxon>
        <taxon>Bacteroidia</taxon>
        <taxon>Bacteroidales</taxon>
        <taxon>Candidatus Cryptobacteroides</taxon>
    </lineage>
</organism>
<protein>
    <submittedName>
        <fullName evidence="1">DUF3575 domain-containing protein</fullName>
    </submittedName>
</protein>
<evidence type="ECO:0000313" key="2">
    <source>
        <dbReference type="Proteomes" id="UP000823771"/>
    </source>
</evidence>
<dbReference type="Proteomes" id="UP000823771">
    <property type="component" value="Unassembled WGS sequence"/>
</dbReference>
<proteinExistence type="predicted"/>
<dbReference type="InterPro" id="IPR021958">
    <property type="entry name" value="DUF3575"/>
</dbReference>
<sequence length="187" mass="21258">MEKIRYLILVLFMAVCWKPAMGQRFSVSTNILDYLNFATLNAEASYAVSRHWSVSAAVRYNPWTFNSGIRGKQFQHRQQCYSAAGRYWIWHTYSGWWVSGKMQYQEYNTGGIIDLSTEEGDRFGAGVSAGYTYMLHPRLNIEFGLGLWGGVRKYRVYSCPFCGVTTASGTGGFILPDDIKISLAYVF</sequence>
<accession>A0A9D9IV55</accession>
<name>A0A9D9IV55_9BACT</name>
<dbReference type="Pfam" id="PF12099">
    <property type="entry name" value="DUF3575"/>
    <property type="match status" value="1"/>
</dbReference>
<dbReference type="AlphaFoldDB" id="A0A9D9IV55"/>